<feature type="region of interest" description="Disordered" evidence="1">
    <location>
        <begin position="407"/>
        <end position="448"/>
    </location>
</feature>
<organism evidence="2 3">
    <name type="scientific">Cylindrotheca closterium</name>
    <dbReference type="NCBI Taxonomy" id="2856"/>
    <lineage>
        <taxon>Eukaryota</taxon>
        <taxon>Sar</taxon>
        <taxon>Stramenopiles</taxon>
        <taxon>Ochrophyta</taxon>
        <taxon>Bacillariophyta</taxon>
        <taxon>Bacillariophyceae</taxon>
        <taxon>Bacillariophycidae</taxon>
        <taxon>Bacillariales</taxon>
        <taxon>Bacillariaceae</taxon>
        <taxon>Cylindrotheca</taxon>
    </lineage>
</organism>
<feature type="compositionally biased region" description="Polar residues" evidence="1">
    <location>
        <begin position="135"/>
        <end position="144"/>
    </location>
</feature>
<name>A0AAD2CIK4_9STRA</name>
<feature type="region of interest" description="Disordered" evidence="1">
    <location>
        <begin position="135"/>
        <end position="161"/>
    </location>
</feature>
<sequence length="448" mass="50776">MTLHRKSSPLPRFGSDPKPGKAKSPPSTKAFVPIRVPIHEKNLIQVEFALKLYFLQNKTNSISYRQFCQSLAPRLVLEPPSSVLEAAAPFKSESSSSETVQQRENIRCLSRDDRLWHDLTCILVPQVYDMEASSNARIDASPSTGKAEDNGKATTTLVRRKDSKQQVEFVKELIRKASTRGIDKMLSEEVIRKIHEDKQYLLREKEKRKQQKPIGKDTSKETINATTILASNAIIKPGMTLEQRVRARAAQRDQALQKVSKNEEKDKSIDLVKVADALFSHARLLMRKRKRKLQQNNRLLATSAKPKVESSMCVMLLQDILPAIPNMTRPQISKYIENLSRDYPELIRWKNPNGYRPREEKLCRKATIWLETGDYQNVRTKISGQATNHENQISPAIRRLNFSLPNTSALSGQKRSSDAVGKDNPPAGSKRQSTSTSKPTEQEKKGRS</sequence>
<evidence type="ECO:0000256" key="1">
    <source>
        <dbReference type="SAM" id="MobiDB-lite"/>
    </source>
</evidence>
<evidence type="ECO:0000313" key="2">
    <source>
        <dbReference type="EMBL" id="CAJ1934214.1"/>
    </source>
</evidence>
<feature type="region of interest" description="Disordered" evidence="1">
    <location>
        <begin position="1"/>
        <end position="29"/>
    </location>
</feature>
<dbReference type="AlphaFoldDB" id="A0AAD2CIK4"/>
<accession>A0AAD2CIK4</accession>
<dbReference type="EMBL" id="CAKOGP040000335">
    <property type="protein sequence ID" value="CAJ1934214.1"/>
    <property type="molecule type" value="Genomic_DNA"/>
</dbReference>
<feature type="compositionally biased region" description="Polar residues" evidence="1">
    <location>
        <begin position="430"/>
        <end position="439"/>
    </location>
</feature>
<evidence type="ECO:0000313" key="3">
    <source>
        <dbReference type="Proteomes" id="UP001295423"/>
    </source>
</evidence>
<gene>
    <name evidence="2" type="ORF">CYCCA115_LOCUS3644</name>
</gene>
<protein>
    <submittedName>
        <fullName evidence="2">Uncharacterized protein</fullName>
    </submittedName>
</protein>
<proteinExistence type="predicted"/>
<keyword evidence="3" id="KW-1185">Reference proteome</keyword>
<reference evidence="2" key="1">
    <citation type="submission" date="2023-08" db="EMBL/GenBank/DDBJ databases">
        <authorList>
            <person name="Audoor S."/>
            <person name="Bilcke G."/>
        </authorList>
    </citation>
    <scope>NUCLEOTIDE SEQUENCE</scope>
</reference>
<comment type="caution">
    <text evidence="2">The sequence shown here is derived from an EMBL/GenBank/DDBJ whole genome shotgun (WGS) entry which is preliminary data.</text>
</comment>
<dbReference type="Proteomes" id="UP001295423">
    <property type="component" value="Unassembled WGS sequence"/>
</dbReference>